<evidence type="ECO:0000256" key="4">
    <source>
        <dbReference type="ARBA" id="ARBA00022679"/>
    </source>
</evidence>
<dbReference type="GO" id="GO:0030170">
    <property type="term" value="F:pyridoxal phosphate binding"/>
    <property type="evidence" value="ECO:0007669"/>
    <property type="project" value="InterPro"/>
</dbReference>
<dbReference type="PROSITE" id="PS00105">
    <property type="entry name" value="AA_TRANSFER_CLASS_1"/>
    <property type="match status" value="1"/>
</dbReference>
<evidence type="ECO:0000256" key="5">
    <source>
        <dbReference type="ARBA" id="ARBA00022898"/>
    </source>
</evidence>
<evidence type="ECO:0000256" key="6">
    <source>
        <dbReference type="RuleBase" id="RU000481"/>
    </source>
</evidence>
<dbReference type="InterPro" id="IPR050596">
    <property type="entry name" value="AspAT/PAT-like"/>
</dbReference>
<keyword evidence="5" id="KW-0663">Pyridoxal phosphate</keyword>
<dbReference type="AlphaFoldDB" id="A0A6I5ZVD7"/>
<dbReference type="GO" id="GO:0008483">
    <property type="term" value="F:transaminase activity"/>
    <property type="evidence" value="ECO:0007669"/>
    <property type="project" value="UniProtKB-KW"/>
</dbReference>
<dbReference type="InterPro" id="IPR015421">
    <property type="entry name" value="PyrdxlP-dep_Trfase_major"/>
</dbReference>
<dbReference type="CDD" id="cd00609">
    <property type="entry name" value="AAT_like"/>
    <property type="match status" value="1"/>
</dbReference>
<sequence>MVKLARRAAGISPSPTLAIDAQAKAMKARGIQVINFSAGEPDFDTPEHIKQAAIDALKAGFTRYTPVAGIPELRQAVCDSLKNRGLSYEPADIVISCGAKHSLYNAMQVLLNEGDEVILSAPYWVSYYEQIKLAGGVPVVVNTDATTDCKLTPAALKAVLTPRTKLLILNSPCNPTGVVYSRNELEALAEVVLAHGLMVISDEIYAALLYDGLTHTSIAALGPEIKERTILIDGVSKTYAMTGWRIGYAAAPRPIATAMTDLQSHSTSNPTSIAQKAAVAALTGSQEAVEAMRCEFEQRRNRILAGLRELPGVECSQPGGAFYVFPYIGKLFGRRFHDQVLASSTDVATVLLNEYQVAVVPGIAFGADPYLRLSYATSMTQIEVGLERLKAFIGELQ</sequence>
<evidence type="ECO:0000256" key="1">
    <source>
        <dbReference type="ARBA" id="ARBA00001933"/>
    </source>
</evidence>
<gene>
    <name evidence="8" type="ORF">MGLY_34380</name>
</gene>
<dbReference type="Gene3D" id="3.90.1150.10">
    <property type="entry name" value="Aspartate Aminotransferase, domain 1"/>
    <property type="match status" value="1"/>
</dbReference>
<evidence type="ECO:0000259" key="7">
    <source>
        <dbReference type="Pfam" id="PF00155"/>
    </source>
</evidence>
<keyword evidence="3 6" id="KW-0032">Aminotransferase</keyword>
<keyword evidence="4 6" id="KW-0808">Transferase</keyword>
<evidence type="ECO:0000313" key="9">
    <source>
        <dbReference type="Proteomes" id="UP000425916"/>
    </source>
</evidence>
<dbReference type="InterPro" id="IPR004838">
    <property type="entry name" value="NHTrfase_class1_PyrdxlP-BS"/>
</dbReference>
<dbReference type="EMBL" id="CP046244">
    <property type="protein sequence ID" value="QGP94013.1"/>
    <property type="molecule type" value="Genomic_DNA"/>
</dbReference>
<name>A0A6I5ZVD7_9FIRM</name>
<proteinExistence type="inferred from homology"/>
<accession>A0A6I5ZVD7</accession>
<evidence type="ECO:0000256" key="3">
    <source>
        <dbReference type="ARBA" id="ARBA00022576"/>
    </source>
</evidence>
<dbReference type="InterPro" id="IPR004839">
    <property type="entry name" value="Aminotransferase_I/II_large"/>
</dbReference>
<dbReference type="InterPro" id="IPR015422">
    <property type="entry name" value="PyrdxlP-dep_Trfase_small"/>
</dbReference>
<dbReference type="FunFam" id="3.40.640.10:FF:000033">
    <property type="entry name" value="Aspartate aminotransferase"/>
    <property type="match status" value="1"/>
</dbReference>
<comment type="cofactor">
    <cofactor evidence="1 6">
        <name>pyridoxal 5'-phosphate</name>
        <dbReference type="ChEBI" id="CHEBI:597326"/>
    </cofactor>
</comment>
<dbReference type="GO" id="GO:0006520">
    <property type="term" value="P:amino acid metabolic process"/>
    <property type="evidence" value="ECO:0007669"/>
    <property type="project" value="InterPro"/>
</dbReference>
<dbReference type="Proteomes" id="UP000425916">
    <property type="component" value="Chromosome"/>
</dbReference>
<dbReference type="Gene3D" id="3.40.640.10">
    <property type="entry name" value="Type I PLP-dependent aspartate aminotransferase-like (Major domain)"/>
    <property type="match status" value="1"/>
</dbReference>
<dbReference type="InterPro" id="IPR015424">
    <property type="entry name" value="PyrdxlP-dep_Trfase"/>
</dbReference>
<organism evidence="8 9">
    <name type="scientific">Neomoorella glycerini</name>
    <dbReference type="NCBI Taxonomy" id="55779"/>
    <lineage>
        <taxon>Bacteria</taxon>
        <taxon>Bacillati</taxon>
        <taxon>Bacillota</taxon>
        <taxon>Clostridia</taxon>
        <taxon>Neomoorellales</taxon>
        <taxon>Neomoorellaceae</taxon>
        <taxon>Neomoorella</taxon>
    </lineage>
</organism>
<dbReference type="PANTHER" id="PTHR46383">
    <property type="entry name" value="ASPARTATE AMINOTRANSFERASE"/>
    <property type="match status" value="1"/>
</dbReference>
<comment type="similarity">
    <text evidence="2 6">Belongs to the class-I pyridoxal-phosphate-dependent aminotransferase family.</text>
</comment>
<dbReference type="EC" id="2.6.1.-" evidence="6"/>
<reference evidence="8 9" key="1">
    <citation type="submission" date="2019-11" db="EMBL/GenBank/DDBJ databases">
        <title>Genome sequence of Moorella glycerini DSM11254.</title>
        <authorList>
            <person name="Poehlein A."/>
            <person name="Boeer T."/>
            <person name="Daniel R."/>
        </authorList>
    </citation>
    <scope>NUCLEOTIDE SEQUENCE [LARGE SCALE GENOMIC DNA]</scope>
    <source>
        <strain evidence="8 9">DSM 11254</strain>
    </source>
</reference>
<dbReference type="Pfam" id="PF00155">
    <property type="entry name" value="Aminotran_1_2"/>
    <property type="match status" value="1"/>
</dbReference>
<evidence type="ECO:0000256" key="2">
    <source>
        <dbReference type="ARBA" id="ARBA00007441"/>
    </source>
</evidence>
<feature type="domain" description="Aminotransferase class I/classII large" evidence="7">
    <location>
        <begin position="32"/>
        <end position="389"/>
    </location>
</feature>
<dbReference type="PANTHER" id="PTHR46383:SF1">
    <property type="entry name" value="ASPARTATE AMINOTRANSFERASE"/>
    <property type="match status" value="1"/>
</dbReference>
<evidence type="ECO:0000313" key="8">
    <source>
        <dbReference type="EMBL" id="QGP94013.1"/>
    </source>
</evidence>
<dbReference type="SUPFAM" id="SSF53383">
    <property type="entry name" value="PLP-dependent transferases"/>
    <property type="match status" value="1"/>
</dbReference>
<keyword evidence="9" id="KW-1185">Reference proteome</keyword>
<protein>
    <recommendedName>
        <fullName evidence="6">Aminotransferase</fullName>
        <ecNumber evidence="6">2.6.1.-</ecNumber>
    </recommendedName>
</protein>